<proteinExistence type="predicted"/>
<evidence type="ECO:0000313" key="1">
    <source>
        <dbReference type="EMBL" id="GAA4648117.1"/>
    </source>
</evidence>
<dbReference type="InterPro" id="IPR056957">
    <property type="entry name" value="Pam3_Gp34-like"/>
</dbReference>
<accession>A0ABP8UWY0</accession>
<organism evidence="1 2">
    <name type="scientific">Kistimonas scapharcae</name>
    <dbReference type="NCBI Taxonomy" id="1036133"/>
    <lineage>
        <taxon>Bacteria</taxon>
        <taxon>Pseudomonadati</taxon>
        <taxon>Pseudomonadota</taxon>
        <taxon>Gammaproteobacteria</taxon>
        <taxon>Oceanospirillales</taxon>
        <taxon>Endozoicomonadaceae</taxon>
        <taxon>Kistimonas</taxon>
    </lineage>
</organism>
<dbReference type="RefSeq" id="WP_345193349.1">
    <property type="nucleotide sequence ID" value="NZ_BAABFL010000025.1"/>
</dbReference>
<sequence length="238" mass="25875">MAKKAEEKTENTDLAIFGGQADALPPATYEQDAGLGNTNVSSEDMAIPRIMLLQALSKVVQDGLEGARPGLFHNTITDEMHESLYIIPVDYQKEYSVFKKRDLGGGFQGAFESMKEASDHVETLQGGSAGYDITESGKQVFLVLEVKDGKAVPSCPVIMHFTNTQLGVSNSFNSQIQMSLPDGAPRFAGVWEMSTEKRSNSKGSWHVPKFDFKGLAGAELYDAAKKLYLSINQKAEAA</sequence>
<dbReference type="EMBL" id="BAABFL010000025">
    <property type="protein sequence ID" value="GAA4648117.1"/>
    <property type="molecule type" value="Genomic_DNA"/>
</dbReference>
<dbReference type="Proteomes" id="UP001500604">
    <property type="component" value="Unassembled WGS sequence"/>
</dbReference>
<dbReference type="Pfam" id="PF23977">
    <property type="entry name" value="Pam3_Gp34"/>
    <property type="match status" value="1"/>
</dbReference>
<keyword evidence="2" id="KW-1185">Reference proteome</keyword>
<evidence type="ECO:0000313" key="2">
    <source>
        <dbReference type="Proteomes" id="UP001500604"/>
    </source>
</evidence>
<gene>
    <name evidence="1" type="ORF">GCM10023116_03810</name>
</gene>
<protein>
    <submittedName>
        <fullName evidence="1">Uncharacterized protein</fullName>
    </submittedName>
</protein>
<comment type="caution">
    <text evidence="1">The sequence shown here is derived from an EMBL/GenBank/DDBJ whole genome shotgun (WGS) entry which is preliminary data.</text>
</comment>
<name>A0ABP8UWY0_9GAMM</name>
<reference evidence="2" key="1">
    <citation type="journal article" date="2019" name="Int. J. Syst. Evol. Microbiol.">
        <title>The Global Catalogue of Microorganisms (GCM) 10K type strain sequencing project: providing services to taxonomists for standard genome sequencing and annotation.</title>
        <authorList>
            <consortium name="The Broad Institute Genomics Platform"/>
            <consortium name="The Broad Institute Genome Sequencing Center for Infectious Disease"/>
            <person name="Wu L."/>
            <person name="Ma J."/>
        </authorList>
    </citation>
    <scope>NUCLEOTIDE SEQUENCE [LARGE SCALE GENOMIC DNA]</scope>
    <source>
        <strain evidence="2">JCM 17805</strain>
    </source>
</reference>